<feature type="domain" description="Exostosin GT47" evidence="1">
    <location>
        <begin position="117"/>
        <end position="256"/>
    </location>
</feature>
<dbReference type="InterPro" id="IPR004263">
    <property type="entry name" value="Exostosin"/>
</dbReference>
<dbReference type="GO" id="GO:0016757">
    <property type="term" value="F:glycosyltransferase activity"/>
    <property type="evidence" value="ECO:0007669"/>
    <property type="project" value="InterPro"/>
</dbReference>
<evidence type="ECO:0000313" key="2">
    <source>
        <dbReference type="EMBL" id="QHS91355.1"/>
    </source>
</evidence>
<accession>A0A6C0BG91</accession>
<dbReference type="InterPro" id="IPR040911">
    <property type="entry name" value="Exostosin_GT47"/>
</dbReference>
<dbReference type="PANTHER" id="PTHR11062">
    <property type="entry name" value="EXOSTOSIN HEPARAN SULFATE GLYCOSYLTRANSFERASE -RELATED"/>
    <property type="match status" value="1"/>
</dbReference>
<dbReference type="EMBL" id="MN739159">
    <property type="protein sequence ID" value="QHS91355.1"/>
    <property type="molecule type" value="Genomic_DNA"/>
</dbReference>
<proteinExistence type="predicted"/>
<sequence length="289" mass="33839">MPLRILDIGKQFRISTSHVYPPFKKGRYMEEYCYEMLSSKKNDIQSDMVYLPIFWTNLQNHPGFASMKSKYQIILDHALSTFPPNTQYMTIVQHDDGPQLKIPKNTIIFGACTGTIPLPLIYEDTSQRLLSEPRCPKTQLASFVGTYTHPLREEMFRTLQKDIVWNGKRVWSSSVKEQDAALFIEQTLQSKFCLAPRGYGRSSFRFFEAMLLDTIPVYVWDDIEWLPYREILDYSTFSISISKNDLPHLHDILSSISTETYENMVLSMKKNRHWFTLEGMVDYIVKRIQ</sequence>
<reference evidence="2" key="1">
    <citation type="journal article" date="2020" name="Nature">
        <title>Giant virus diversity and host interactions through global metagenomics.</title>
        <authorList>
            <person name="Schulz F."/>
            <person name="Roux S."/>
            <person name="Paez-Espino D."/>
            <person name="Jungbluth S."/>
            <person name="Walsh D.A."/>
            <person name="Denef V.J."/>
            <person name="McMahon K.D."/>
            <person name="Konstantinidis K.T."/>
            <person name="Eloe-Fadrosh E.A."/>
            <person name="Kyrpides N.C."/>
            <person name="Woyke T."/>
        </authorList>
    </citation>
    <scope>NUCLEOTIDE SEQUENCE</scope>
    <source>
        <strain evidence="2">GVMAG-M-3300013004-44</strain>
    </source>
</reference>
<dbReference type="AlphaFoldDB" id="A0A6C0BG91"/>
<evidence type="ECO:0000259" key="1">
    <source>
        <dbReference type="Pfam" id="PF03016"/>
    </source>
</evidence>
<organism evidence="2">
    <name type="scientific">viral metagenome</name>
    <dbReference type="NCBI Taxonomy" id="1070528"/>
    <lineage>
        <taxon>unclassified sequences</taxon>
        <taxon>metagenomes</taxon>
        <taxon>organismal metagenomes</taxon>
    </lineage>
</organism>
<protein>
    <recommendedName>
        <fullName evidence="1">Exostosin GT47 domain-containing protein</fullName>
    </recommendedName>
</protein>
<name>A0A6C0BG91_9ZZZZ</name>
<dbReference type="Pfam" id="PF03016">
    <property type="entry name" value="Exostosin_GT47"/>
    <property type="match status" value="1"/>
</dbReference>